<accession>A0A9D3LL88</accession>
<comment type="similarity">
    <text evidence="1">Belongs to the TCTP family.</text>
</comment>
<dbReference type="GO" id="GO:0005737">
    <property type="term" value="C:cytoplasm"/>
    <property type="evidence" value="ECO:0007669"/>
    <property type="project" value="TreeGrafter"/>
</dbReference>
<dbReference type="PROSITE" id="PS51797">
    <property type="entry name" value="TCTP_3"/>
    <property type="match status" value="1"/>
</dbReference>
<gene>
    <name evidence="3" type="ORF">ANANG_G00272010</name>
</gene>
<comment type="caution">
    <text evidence="3">The sequence shown here is derived from an EMBL/GenBank/DDBJ whole genome shotgun (WGS) entry which is preliminary data.</text>
</comment>
<sequence length="81" mass="9380">MQERSISTSVQRVDILLNHKLVQMSYSKGGYKNYIKEYMQAKEKLEKENPDRVEAFMEGAKTEMEKAFAEAEEPSVFLGSR</sequence>
<dbReference type="GO" id="GO:0005509">
    <property type="term" value="F:calcium ion binding"/>
    <property type="evidence" value="ECO:0007669"/>
    <property type="project" value="TreeGrafter"/>
</dbReference>
<evidence type="ECO:0000259" key="2">
    <source>
        <dbReference type="PROSITE" id="PS51797"/>
    </source>
</evidence>
<dbReference type="PANTHER" id="PTHR11991:SF0">
    <property type="entry name" value="TRANSLATIONALLY-CONTROLLED TUMOR PROTEIN"/>
    <property type="match status" value="1"/>
</dbReference>
<organism evidence="3 4">
    <name type="scientific">Anguilla anguilla</name>
    <name type="common">European freshwater eel</name>
    <name type="synonym">Muraena anguilla</name>
    <dbReference type="NCBI Taxonomy" id="7936"/>
    <lineage>
        <taxon>Eukaryota</taxon>
        <taxon>Metazoa</taxon>
        <taxon>Chordata</taxon>
        <taxon>Craniata</taxon>
        <taxon>Vertebrata</taxon>
        <taxon>Euteleostomi</taxon>
        <taxon>Actinopterygii</taxon>
        <taxon>Neopterygii</taxon>
        <taxon>Teleostei</taxon>
        <taxon>Anguilliformes</taxon>
        <taxon>Anguillidae</taxon>
        <taxon>Anguilla</taxon>
    </lineage>
</organism>
<name>A0A9D3LL88_ANGAN</name>
<feature type="domain" description="TCTP" evidence="2">
    <location>
        <begin position="1"/>
        <end position="81"/>
    </location>
</feature>
<dbReference type="InterPro" id="IPR018105">
    <property type="entry name" value="Translational_control_tumour_p"/>
</dbReference>
<dbReference type="InterPro" id="IPR011057">
    <property type="entry name" value="Mss4-like_sf"/>
</dbReference>
<evidence type="ECO:0000256" key="1">
    <source>
        <dbReference type="PROSITE-ProRule" id="PRU01133"/>
    </source>
</evidence>
<keyword evidence="4" id="KW-1185">Reference proteome</keyword>
<proteinExistence type="inferred from homology"/>
<dbReference type="Gene3D" id="2.170.150.10">
    <property type="entry name" value="Metal Binding Protein, Guanine Nucleotide Exchange Factor, Chain A"/>
    <property type="match status" value="1"/>
</dbReference>
<dbReference type="Pfam" id="PF00838">
    <property type="entry name" value="TCTP"/>
    <property type="match status" value="1"/>
</dbReference>
<dbReference type="Proteomes" id="UP001044222">
    <property type="component" value="Chromosome 16"/>
</dbReference>
<evidence type="ECO:0000313" key="4">
    <source>
        <dbReference type="Proteomes" id="UP001044222"/>
    </source>
</evidence>
<dbReference type="InterPro" id="IPR034737">
    <property type="entry name" value="TCTP"/>
</dbReference>
<protein>
    <recommendedName>
        <fullName evidence="2">TCTP domain-containing protein</fullName>
    </recommendedName>
</protein>
<reference evidence="3" key="1">
    <citation type="submission" date="2021-01" db="EMBL/GenBank/DDBJ databases">
        <title>A chromosome-scale assembly of European eel, Anguilla anguilla.</title>
        <authorList>
            <person name="Henkel C."/>
            <person name="Jong-Raadsen S.A."/>
            <person name="Dufour S."/>
            <person name="Weltzien F.-A."/>
            <person name="Palstra A.P."/>
            <person name="Pelster B."/>
            <person name="Spaink H.P."/>
            <person name="Van Den Thillart G.E."/>
            <person name="Jansen H."/>
            <person name="Zahm M."/>
            <person name="Klopp C."/>
            <person name="Cedric C."/>
            <person name="Louis A."/>
            <person name="Berthelot C."/>
            <person name="Parey E."/>
            <person name="Roest Crollius H."/>
            <person name="Montfort J."/>
            <person name="Robinson-Rechavi M."/>
            <person name="Bucao C."/>
            <person name="Bouchez O."/>
            <person name="Gislard M."/>
            <person name="Lluch J."/>
            <person name="Milhes M."/>
            <person name="Lampietro C."/>
            <person name="Lopez Roques C."/>
            <person name="Donnadieu C."/>
            <person name="Braasch I."/>
            <person name="Desvignes T."/>
            <person name="Postlethwait J."/>
            <person name="Bobe J."/>
            <person name="Guiguen Y."/>
            <person name="Dirks R."/>
        </authorList>
    </citation>
    <scope>NUCLEOTIDE SEQUENCE</scope>
    <source>
        <strain evidence="3">Tag_6206</strain>
        <tissue evidence="3">Liver</tissue>
    </source>
</reference>
<dbReference type="InterPro" id="IPR011323">
    <property type="entry name" value="Mss4/transl-control_tumour"/>
</dbReference>
<dbReference type="SUPFAM" id="SSF51316">
    <property type="entry name" value="Mss4-like"/>
    <property type="match status" value="1"/>
</dbReference>
<dbReference type="EMBL" id="JAFIRN010000016">
    <property type="protein sequence ID" value="KAG5833075.1"/>
    <property type="molecule type" value="Genomic_DNA"/>
</dbReference>
<dbReference type="AlphaFoldDB" id="A0A9D3LL88"/>
<dbReference type="PANTHER" id="PTHR11991">
    <property type="entry name" value="TRANSLATIONALLY CONTROLLED TUMOR PROTEIN-RELATED"/>
    <property type="match status" value="1"/>
</dbReference>
<evidence type="ECO:0000313" key="3">
    <source>
        <dbReference type="EMBL" id="KAG5833075.1"/>
    </source>
</evidence>